<dbReference type="CDD" id="cd08999">
    <property type="entry name" value="GH43_ABN-like"/>
    <property type="match status" value="1"/>
</dbReference>
<name>A0A6G1H4E7_9PEZI</name>
<gene>
    <name evidence="8" type="ORF">K402DRAFT_445724</name>
</gene>
<proteinExistence type="inferred from homology"/>
<dbReference type="InterPro" id="IPR006710">
    <property type="entry name" value="Glyco_hydro_43"/>
</dbReference>
<dbReference type="GO" id="GO:0004553">
    <property type="term" value="F:hydrolase activity, hydrolyzing O-glycosyl compounds"/>
    <property type="evidence" value="ECO:0007669"/>
    <property type="project" value="InterPro"/>
</dbReference>
<dbReference type="PANTHER" id="PTHR42812:SF5">
    <property type="entry name" value="ENDO-ARABINASE"/>
    <property type="match status" value="1"/>
</dbReference>
<evidence type="ECO:0000256" key="1">
    <source>
        <dbReference type="ARBA" id="ARBA00009865"/>
    </source>
</evidence>
<keyword evidence="2 6" id="KW-0378">Hydrolase</keyword>
<dbReference type="EMBL" id="ML977150">
    <property type="protein sequence ID" value="KAF1988091.1"/>
    <property type="molecule type" value="Genomic_DNA"/>
</dbReference>
<dbReference type="Gene3D" id="2.115.10.20">
    <property type="entry name" value="Glycosyl hydrolase domain, family 43"/>
    <property type="match status" value="1"/>
</dbReference>
<evidence type="ECO:0000256" key="6">
    <source>
        <dbReference type="RuleBase" id="RU361187"/>
    </source>
</evidence>
<dbReference type="Pfam" id="PF04616">
    <property type="entry name" value="Glyco_hydro_43"/>
    <property type="match status" value="1"/>
</dbReference>
<feature type="active site" description="Proton acceptor" evidence="4">
    <location>
        <position position="42"/>
    </location>
</feature>
<dbReference type="OrthoDB" id="3879658at2759"/>
<dbReference type="Proteomes" id="UP000800041">
    <property type="component" value="Unassembled WGS sequence"/>
</dbReference>
<evidence type="ECO:0000256" key="5">
    <source>
        <dbReference type="PIRSR" id="PIRSR606710-2"/>
    </source>
</evidence>
<evidence type="ECO:0000256" key="2">
    <source>
        <dbReference type="ARBA" id="ARBA00022801"/>
    </source>
</evidence>
<dbReference type="AlphaFoldDB" id="A0A6G1H4E7"/>
<feature type="chain" id="PRO_5026227453" evidence="7">
    <location>
        <begin position="18"/>
        <end position="336"/>
    </location>
</feature>
<feature type="signal peptide" evidence="7">
    <location>
        <begin position="1"/>
        <end position="17"/>
    </location>
</feature>
<evidence type="ECO:0000256" key="7">
    <source>
        <dbReference type="SAM" id="SignalP"/>
    </source>
</evidence>
<organism evidence="8 9">
    <name type="scientific">Aulographum hederae CBS 113979</name>
    <dbReference type="NCBI Taxonomy" id="1176131"/>
    <lineage>
        <taxon>Eukaryota</taxon>
        <taxon>Fungi</taxon>
        <taxon>Dikarya</taxon>
        <taxon>Ascomycota</taxon>
        <taxon>Pezizomycotina</taxon>
        <taxon>Dothideomycetes</taxon>
        <taxon>Pleosporomycetidae</taxon>
        <taxon>Aulographales</taxon>
        <taxon>Aulographaceae</taxon>
    </lineage>
</organism>
<feature type="site" description="Important for catalytic activity, responsible for pKa modulation of the active site Glu and correct orientation of both the proton donor and substrate" evidence="5">
    <location>
        <position position="181"/>
    </location>
</feature>
<keyword evidence="9" id="KW-1185">Reference proteome</keyword>
<dbReference type="InterPro" id="IPR023296">
    <property type="entry name" value="Glyco_hydro_beta-prop_sf"/>
</dbReference>
<dbReference type="PANTHER" id="PTHR42812">
    <property type="entry name" value="BETA-XYLOSIDASE"/>
    <property type="match status" value="1"/>
</dbReference>
<keyword evidence="3 6" id="KW-0326">Glycosidase</keyword>
<accession>A0A6G1H4E7</accession>
<keyword evidence="7" id="KW-0732">Signal</keyword>
<feature type="active site" description="Proton donor" evidence="4">
    <location>
        <position position="236"/>
    </location>
</feature>
<evidence type="ECO:0000256" key="4">
    <source>
        <dbReference type="PIRSR" id="PIRSR606710-1"/>
    </source>
</evidence>
<sequence>MALRLCLLLTLIPTILSFPFRKRAEYEVLRKRSPAIESDFADPSLIEVDDTWYSFATSTQQDDKDINIQLASSDNYDNWQLREGYDALPRLPEWVDQTLPEIWAPDVSQLDDGSFVMYFSAVPSANAGHHCIGAATSRSIDEPFTPLSTPLFCPINLGGAIDASGFHDPNTNQRYIVYKVDGNSLGHGGACNNFIGPIVPTPIVLQAVTQDGITFDESKPALEILQRGPDDGPLVEAPSMMFKQGFYYLFFSSNCYTTPEYDVTWAVSQEIEGPYKKRGPMFSTGIDGLTAPGGASVAADGTHLVFHADSPEGGRSMYVSTVGAGLGLEGQLFATS</sequence>
<reference evidence="8" key="1">
    <citation type="journal article" date="2020" name="Stud. Mycol.">
        <title>101 Dothideomycetes genomes: a test case for predicting lifestyles and emergence of pathogens.</title>
        <authorList>
            <person name="Haridas S."/>
            <person name="Albert R."/>
            <person name="Binder M."/>
            <person name="Bloem J."/>
            <person name="Labutti K."/>
            <person name="Salamov A."/>
            <person name="Andreopoulos B."/>
            <person name="Baker S."/>
            <person name="Barry K."/>
            <person name="Bills G."/>
            <person name="Bluhm B."/>
            <person name="Cannon C."/>
            <person name="Castanera R."/>
            <person name="Culley D."/>
            <person name="Daum C."/>
            <person name="Ezra D."/>
            <person name="Gonzalez J."/>
            <person name="Henrissat B."/>
            <person name="Kuo A."/>
            <person name="Liang C."/>
            <person name="Lipzen A."/>
            <person name="Lutzoni F."/>
            <person name="Magnuson J."/>
            <person name="Mondo S."/>
            <person name="Nolan M."/>
            <person name="Ohm R."/>
            <person name="Pangilinan J."/>
            <person name="Park H.-J."/>
            <person name="Ramirez L."/>
            <person name="Alfaro M."/>
            <person name="Sun H."/>
            <person name="Tritt A."/>
            <person name="Yoshinaga Y."/>
            <person name="Zwiers L.-H."/>
            <person name="Turgeon B."/>
            <person name="Goodwin S."/>
            <person name="Spatafora J."/>
            <person name="Crous P."/>
            <person name="Grigoriev I."/>
        </authorList>
    </citation>
    <scope>NUCLEOTIDE SEQUENCE</scope>
    <source>
        <strain evidence="8">CBS 113979</strain>
    </source>
</reference>
<protein>
    <submittedName>
        <fullName evidence="8">Glycoside hydrolase family 43 protein</fullName>
    </submittedName>
</protein>
<dbReference type="InterPro" id="IPR051795">
    <property type="entry name" value="Glycosyl_Hydrlase_43"/>
</dbReference>
<evidence type="ECO:0000313" key="9">
    <source>
        <dbReference type="Proteomes" id="UP000800041"/>
    </source>
</evidence>
<evidence type="ECO:0000256" key="3">
    <source>
        <dbReference type="ARBA" id="ARBA00023295"/>
    </source>
</evidence>
<dbReference type="GO" id="GO:0005975">
    <property type="term" value="P:carbohydrate metabolic process"/>
    <property type="evidence" value="ECO:0007669"/>
    <property type="project" value="InterPro"/>
</dbReference>
<evidence type="ECO:0000313" key="8">
    <source>
        <dbReference type="EMBL" id="KAF1988091.1"/>
    </source>
</evidence>
<dbReference type="SUPFAM" id="SSF75005">
    <property type="entry name" value="Arabinanase/levansucrase/invertase"/>
    <property type="match status" value="1"/>
</dbReference>
<comment type="similarity">
    <text evidence="1 6">Belongs to the glycosyl hydrolase 43 family.</text>
</comment>